<dbReference type="GO" id="GO:0008234">
    <property type="term" value="F:cysteine-type peptidase activity"/>
    <property type="evidence" value="ECO:0007669"/>
    <property type="project" value="UniProtKB-KW"/>
</dbReference>
<protein>
    <submittedName>
        <fullName evidence="12">Cysteine protease</fullName>
    </submittedName>
</protein>
<evidence type="ECO:0000313" key="13">
    <source>
        <dbReference type="Proteomes" id="UP000293854"/>
    </source>
</evidence>
<comment type="caution">
    <text evidence="12">The sequence shown here is derived from an EMBL/GenBank/DDBJ whole genome shotgun (WGS) entry which is preliminary data.</text>
</comment>
<evidence type="ECO:0000256" key="6">
    <source>
        <dbReference type="ARBA" id="ARBA00022801"/>
    </source>
</evidence>
<evidence type="ECO:0000256" key="4">
    <source>
        <dbReference type="ARBA" id="ARBA00022670"/>
    </source>
</evidence>
<name>A0A4Q7CLB2_9STAP</name>
<feature type="active site" evidence="10">
    <location>
        <position position="360"/>
    </location>
</feature>
<feature type="active site" evidence="10">
    <location>
        <position position="243"/>
    </location>
</feature>
<accession>A0A4Q7CLB2</accession>
<reference evidence="12 13" key="1">
    <citation type="submission" date="2018-11" db="EMBL/GenBank/DDBJ databases">
        <title>Genomic profiling of Staphylococcus species from a Poultry farm system in KwaZulu-Natal, South Africa.</title>
        <authorList>
            <person name="Amoako D.G."/>
            <person name="Somboro A.M."/>
            <person name="Abia A.L.K."/>
            <person name="Bester L.A."/>
            <person name="Essack S.Y."/>
        </authorList>
    </citation>
    <scope>NUCLEOTIDE SEQUENCE [LARGE SCALE GENOMIC DNA]</scope>
    <source>
        <strain evidence="12 13">SA11</strain>
    </source>
</reference>
<evidence type="ECO:0000256" key="1">
    <source>
        <dbReference type="ARBA" id="ARBA00004613"/>
    </source>
</evidence>
<dbReference type="InterPro" id="IPR046350">
    <property type="entry name" value="Cystatin_sf"/>
</dbReference>
<dbReference type="AlphaFoldDB" id="A0A4Q7CLB2"/>
<dbReference type="InterPro" id="IPR037155">
    <property type="entry name" value="Staphopain_pro_sf"/>
</dbReference>
<evidence type="ECO:0000256" key="7">
    <source>
        <dbReference type="ARBA" id="ARBA00022807"/>
    </source>
</evidence>
<gene>
    <name evidence="12" type="ORF">EIG99_10340</name>
</gene>
<keyword evidence="7" id="KW-0788">Thiol protease</keyword>
<dbReference type="InterPro" id="IPR028076">
    <property type="entry name" value="Staphopain_pro"/>
</dbReference>
<keyword evidence="4 12" id="KW-0645">Protease</keyword>
<comment type="similarity">
    <text evidence="2">Belongs to the peptidase C47 family.</text>
</comment>
<evidence type="ECO:0000259" key="11">
    <source>
        <dbReference type="Pfam" id="PF14731"/>
    </source>
</evidence>
<proteinExistence type="inferred from homology"/>
<dbReference type="InterPro" id="IPR025660">
    <property type="entry name" value="Pept_his_AS"/>
</dbReference>
<keyword evidence="6" id="KW-0378">Hydrolase</keyword>
<comment type="subcellular location">
    <subcellularLocation>
        <location evidence="1">Secreted</location>
    </subcellularLocation>
</comment>
<dbReference type="InterPro" id="IPR038765">
    <property type="entry name" value="Papain-like_cys_pep_sf"/>
</dbReference>
<dbReference type="Pfam" id="PF14731">
    <property type="entry name" value="Staphopain_pro"/>
    <property type="match status" value="1"/>
</dbReference>
<evidence type="ECO:0000256" key="8">
    <source>
        <dbReference type="ARBA" id="ARBA00023026"/>
    </source>
</evidence>
<dbReference type="EMBL" id="RQTE01000218">
    <property type="protein sequence ID" value="RZI00856.1"/>
    <property type="molecule type" value="Genomic_DNA"/>
</dbReference>
<sequence length="393" mass="43627">MIGGIILNNTKSLLKSFTIILFSLIMALSGLLTFSTPNQAQAASKASLKVKVSNTEVPANAEQQAESQFSSYAQALSQIDKSGTNGEYKLGKPFKIYKFNGQEDGNYYFPVLQGEHIKYVLTVTPKNENDVNADKNSANYSVRISKFIADSLNQYRQANTPITIFTNKDGYFAEHNHKIEMIKQTKLADDKTAPSTPAAPKMQMNKTVDASQPISQQRSVATKYVNTLPHFQIRETQGNNGWCAGFTMAALLNATKNTNQYRAQDIMRTIHPGLSGQRFQFTGLTPDEMIQYGRSQGKNPTYYNSMPSYDMVDQYTSDNKGIAILSERVESTNGLHGRHAMAVVGNAVLANNQKVIVFWNPWDSDVSLQPVDSNIIPVSDGSHFRWFASIPGY</sequence>
<dbReference type="Gene3D" id="3.10.500.10">
    <property type="entry name" value="Staphopain proregion domain"/>
    <property type="match status" value="1"/>
</dbReference>
<dbReference type="Proteomes" id="UP000293854">
    <property type="component" value="Unassembled WGS sequence"/>
</dbReference>
<evidence type="ECO:0000256" key="3">
    <source>
        <dbReference type="ARBA" id="ARBA00022525"/>
    </source>
</evidence>
<dbReference type="Gene3D" id="3.90.70.10">
    <property type="entry name" value="Cysteine proteinases"/>
    <property type="match status" value="1"/>
</dbReference>
<evidence type="ECO:0000256" key="10">
    <source>
        <dbReference type="PIRSR" id="PIRSR608750-1"/>
    </source>
</evidence>
<evidence type="ECO:0000256" key="9">
    <source>
        <dbReference type="ARBA" id="ARBA00023145"/>
    </source>
</evidence>
<organism evidence="12 13">
    <name type="scientific">Staphylococcus condimenti</name>
    <dbReference type="NCBI Taxonomy" id="70255"/>
    <lineage>
        <taxon>Bacteria</taxon>
        <taxon>Bacillati</taxon>
        <taxon>Bacillota</taxon>
        <taxon>Bacilli</taxon>
        <taxon>Bacillales</taxon>
        <taxon>Staphylococcaceae</taxon>
        <taxon>Staphylococcus</taxon>
    </lineage>
</organism>
<keyword evidence="5" id="KW-0732">Signal</keyword>
<dbReference type="InterPro" id="IPR008750">
    <property type="entry name" value="Peptidase_C47"/>
</dbReference>
<dbReference type="PROSITE" id="PS00639">
    <property type="entry name" value="THIOL_PROTEASE_HIS"/>
    <property type="match status" value="1"/>
</dbReference>
<keyword evidence="3" id="KW-0964">Secreted</keyword>
<dbReference type="GO" id="GO:0006508">
    <property type="term" value="P:proteolysis"/>
    <property type="evidence" value="ECO:0007669"/>
    <property type="project" value="UniProtKB-KW"/>
</dbReference>
<dbReference type="SUPFAM" id="SSF54403">
    <property type="entry name" value="Cystatin/monellin"/>
    <property type="match status" value="1"/>
</dbReference>
<evidence type="ECO:0000256" key="5">
    <source>
        <dbReference type="ARBA" id="ARBA00022729"/>
    </source>
</evidence>
<dbReference type="GO" id="GO:0005576">
    <property type="term" value="C:extracellular region"/>
    <property type="evidence" value="ECO:0007669"/>
    <property type="project" value="UniProtKB-SubCell"/>
</dbReference>
<keyword evidence="8" id="KW-0843">Virulence</keyword>
<dbReference type="Pfam" id="PF05543">
    <property type="entry name" value="Peptidase_C47"/>
    <property type="match status" value="1"/>
</dbReference>
<keyword evidence="9" id="KW-0865">Zymogen</keyword>
<feature type="active site" evidence="10">
    <location>
        <position position="339"/>
    </location>
</feature>
<feature type="domain" description="Staphopain proregion" evidence="11">
    <location>
        <begin position="48"/>
        <end position="203"/>
    </location>
</feature>
<dbReference type="SUPFAM" id="SSF54001">
    <property type="entry name" value="Cysteine proteinases"/>
    <property type="match status" value="1"/>
</dbReference>
<evidence type="ECO:0000313" key="12">
    <source>
        <dbReference type="EMBL" id="RZI00856.1"/>
    </source>
</evidence>
<evidence type="ECO:0000256" key="2">
    <source>
        <dbReference type="ARBA" id="ARBA00010245"/>
    </source>
</evidence>